<sequence>MHPRRAPTNRHRSTSTVMKTYAQTIELRADGVEEYVRLHAAVWPEILSSLRSVGVLQMKIWTSGRRAFMYMETTDAFDPDVDFPRHMAMSEKCVEWGALTRTFQSPVEEAKEGEWWCRMEECFDMRAQLSAREEDASRAPVT</sequence>
<gene>
    <name evidence="1" type="ORF">BE221DRAFT_68798</name>
</gene>
<name>A0A1Y5IGG8_OSTTA</name>
<dbReference type="Pfam" id="PF05336">
    <property type="entry name" value="rhaM"/>
    <property type="match status" value="1"/>
</dbReference>
<accession>A0A1Y5IGG8</accession>
<dbReference type="Proteomes" id="UP000195557">
    <property type="component" value="Unassembled WGS sequence"/>
</dbReference>
<evidence type="ECO:0000313" key="1">
    <source>
        <dbReference type="EMBL" id="OUS48656.1"/>
    </source>
</evidence>
<organism evidence="1">
    <name type="scientific">Ostreococcus tauri</name>
    <name type="common">Marine green alga</name>
    <dbReference type="NCBI Taxonomy" id="70448"/>
    <lineage>
        <taxon>Eukaryota</taxon>
        <taxon>Viridiplantae</taxon>
        <taxon>Chlorophyta</taxon>
        <taxon>Mamiellophyceae</taxon>
        <taxon>Mamiellales</taxon>
        <taxon>Bathycoccaceae</taxon>
        <taxon>Ostreococcus</taxon>
    </lineage>
</organism>
<evidence type="ECO:0008006" key="2">
    <source>
        <dbReference type="Google" id="ProtNLM"/>
    </source>
</evidence>
<dbReference type="EMBL" id="KZ155774">
    <property type="protein sequence ID" value="OUS48656.1"/>
    <property type="molecule type" value="Genomic_DNA"/>
</dbReference>
<dbReference type="AlphaFoldDB" id="A0A1Y5IGG8"/>
<dbReference type="Gene3D" id="3.30.70.100">
    <property type="match status" value="1"/>
</dbReference>
<dbReference type="InterPro" id="IPR052996">
    <property type="entry name" value="Carb_Metab_Mutarotase"/>
</dbReference>
<dbReference type="PANTHER" id="PTHR43239:SF1">
    <property type="entry name" value="UPF0734 PROTEIN DDB_G0273871_DDB_G0273177"/>
    <property type="match status" value="1"/>
</dbReference>
<dbReference type="InterPro" id="IPR008000">
    <property type="entry name" value="Rham/fucose_mutarotase"/>
</dbReference>
<dbReference type="PANTHER" id="PTHR43239">
    <property type="entry name" value="UPF0734 PROTEIN DDB_G0273871/DDB_G0273177"/>
    <property type="match status" value="1"/>
</dbReference>
<reference evidence="1" key="1">
    <citation type="submission" date="2017-04" db="EMBL/GenBank/DDBJ databases">
        <title>Population genomics of picophytoplankton unveils novel chromosome hypervariability.</title>
        <authorList>
            <consortium name="DOE Joint Genome Institute"/>
            <person name="Blanc-Mathieu R."/>
            <person name="Krasovec M."/>
            <person name="Hebrard M."/>
            <person name="Yau S."/>
            <person name="Desgranges E."/>
            <person name="Martin J."/>
            <person name="Schackwitz W."/>
            <person name="Kuo A."/>
            <person name="Salin G."/>
            <person name="Donnadieu C."/>
            <person name="Desdevises Y."/>
            <person name="Sanchez-Ferandin S."/>
            <person name="Moreau H."/>
            <person name="Rivals E."/>
            <person name="Grigoriev I.V."/>
            <person name="Grimsley N."/>
            <person name="Eyre-Walker A."/>
            <person name="Piganeau G."/>
        </authorList>
    </citation>
    <scope>NUCLEOTIDE SEQUENCE [LARGE SCALE GENOMIC DNA]</scope>
    <source>
        <strain evidence="1">RCC 1115</strain>
    </source>
</reference>
<dbReference type="SUPFAM" id="SSF54909">
    <property type="entry name" value="Dimeric alpha+beta barrel"/>
    <property type="match status" value="1"/>
</dbReference>
<dbReference type="InterPro" id="IPR011008">
    <property type="entry name" value="Dimeric_a/b-barrel"/>
</dbReference>
<dbReference type="GO" id="GO:0016857">
    <property type="term" value="F:racemase and epimerase activity, acting on carbohydrates and derivatives"/>
    <property type="evidence" value="ECO:0007669"/>
    <property type="project" value="InterPro"/>
</dbReference>
<protein>
    <recommendedName>
        <fullName evidence="2">Rhamnose mutarotase</fullName>
    </recommendedName>
</protein>
<proteinExistence type="predicted"/>